<dbReference type="eggNOG" id="COG2814">
    <property type="taxonomic scope" value="Bacteria"/>
</dbReference>
<feature type="transmembrane region" description="Helical" evidence="8">
    <location>
        <begin position="317"/>
        <end position="335"/>
    </location>
</feature>
<evidence type="ECO:0000256" key="8">
    <source>
        <dbReference type="SAM" id="Phobius"/>
    </source>
</evidence>
<dbReference type="EMBL" id="CP000282">
    <property type="protein sequence ID" value="ABD82745.1"/>
    <property type="molecule type" value="Genomic_DNA"/>
</dbReference>
<feature type="transmembrane region" description="Helical" evidence="8">
    <location>
        <begin position="173"/>
        <end position="195"/>
    </location>
</feature>
<evidence type="ECO:0000256" key="6">
    <source>
        <dbReference type="ARBA" id="ARBA00022989"/>
    </source>
</evidence>
<dbReference type="Gene3D" id="1.20.1720.10">
    <property type="entry name" value="Multidrug resistance protein D"/>
    <property type="match status" value="1"/>
</dbReference>
<evidence type="ECO:0000259" key="9">
    <source>
        <dbReference type="PROSITE" id="PS50850"/>
    </source>
</evidence>
<proteinExistence type="inferred from homology"/>
<feature type="transmembrane region" description="Helical" evidence="8">
    <location>
        <begin position="143"/>
        <end position="167"/>
    </location>
</feature>
<dbReference type="GO" id="GO:0022857">
    <property type="term" value="F:transmembrane transporter activity"/>
    <property type="evidence" value="ECO:0007669"/>
    <property type="project" value="InterPro"/>
</dbReference>
<keyword evidence="5 8" id="KW-0812">Transmembrane</keyword>
<dbReference type="KEGG" id="sde:Sde_3490"/>
<feature type="transmembrane region" description="Helical" evidence="8">
    <location>
        <begin position="207"/>
        <end position="227"/>
    </location>
</feature>
<evidence type="ECO:0000256" key="5">
    <source>
        <dbReference type="ARBA" id="ARBA00022692"/>
    </source>
</evidence>
<comment type="similarity">
    <text evidence="2">Belongs to the major facilitator superfamily. EmrB family.</text>
</comment>
<dbReference type="SUPFAM" id="SSF103473">
    <property type="entry name" value="MFS general substrate transporter"/>
    <property type="match status" value="1"/>
</dbReference>
<feature type="transmembrane region" description="Helical" evidence="8">
    <location>
        <begin position="409"/>
        <end position="430"/>
    </location>
</feature>
<dbReference type="InterPro" id="IPR020846">
    <property type="entry name" value="MFS_dom"/>
</dbReference>
<dbReference type="InterPro" id="IPR011701">
    <property type="entry name" value="MFS"/>
</dbReference>
<dbReference type="STRING" id="203122.Sde_3490"/>
<sequence>MSQANLGCIQVESTHNKWAVALSVSMGGVMSSLDTFILYVATPNLRGVFSATVAEVSWVSTSYAIASMMCMFLSGWFVDRLGSKRVYQAGLVLFVIGSALCAMATSLEQLILYRVIQGLGAGILLPVEGVILRRTFPPVQHGLVMGLYGTSIMCGPAFGPMLGGILIDQFSWHFIFIVNIPIGIISFVMVRHYLIDDPIGADTPKRTFDAPGILWLLFGVVGTVWLLERGDRTYWFEDTQNVVLLVVALASWAMLCAHSLTIKQPLLDLKVLKHKTFTAANSLNFLAAFMITGTLFVLPIYMQELLGFSPTQAGTTMAPRALVMMLAFPLVGWLFNRVPMRLLITTGLVLGIGSGVMMAGFTFETGWHDMILPQIIQGLGAAFILGPVTTAALISIPKATMPAAAALESTTRLLGSTLGIAVFASLITHYELRTWELLRHNVTLSSTVLYKRFGGVVEFYYSETSSQLHALEKAYRALNGRVTEQVLSITYMNLFQLITVGFIAMLIISAFISLKKQQQVA</sequence>
<dbReference type="PANTHER" id="PTHR42718">
    <property type="entry name" value="MAJOR FACILITATOR SUPERFAMILY MULTIDRUG TRANSPORTER MFSC"/>
    <property type="match status" value="1"/>
</dbReference>
<dbReference type="InterPro" id="IPR004638">
    <property type="entry name" value="EmrB-like"/>
</dbReference>
<dbReference type="Pfam" id="PF07690">
    <property type="entry name" value="MFS_1"/>
    <property type="match status" value="1"/>
</dbReference>
<accession>Q21EY4</accession>
<comment type="subcellular location">
    <subcellularLocation>
        <location evidence="1">Cell membrane</location>
        <topology evidence="1">Multi-pass membrane protein</topology>
    </subcellularLocation>
</comment>
<dbReference type="PROSITE" id="PS50850">
    <property type="entry name" value="MFS"/>
    <property type="match status" value="1"/>
</dbReference>
<evidence type="ECO:0000256" key="1">
    <source>
        <dbReference type="ARBA" id="ARBA00004651"/>
    </source>
</evidence>
<gene>
    <name evidence="10" type="ordered locus">Sde_3490</name>
</gene>
<keyword evidence="3" id="KW-0813">Transport</keyword>
<evidence type="ECO:0000256" key="7">
    <source>
        <dbReference type="ARBA" id="ARBA00023136"/>
    </source>
</evidence>
<evidence type="ECO:0000256" key="4">
    <source>
        <dbReference type="ARBA" id="ARBA00022475"/>
    </source>
</evidence>
<evidence type="ECO:0000313" key="11">
    <source>
        <dbReference type="Proteomes" id="UP000001947"/>
    </source>
</evidence>
<protein>
    <submittedName>
        <fullName evidence="10">Drug resistance transporter EmrB/QacA subfamily</fullName>
    </submittedName>
</protein>
<feature type="transmembrane region" description="Helical" evidence="8">
    <location>
        <begin position="283"/>
        <end position="302"/>
    </location>
</feature>
<evidence type="ECO:0000313" key="10">
    <source>
        <dbReference type="EMBL" id="ABD82745.1"/>
    </source>
</evidence>
<dbReference type="CDD" id="cd17503">
    <property type="entry name" value="MFS_LmrB_MDR_like"/>
    <property type="match status" value="1"/>
</dbReference>
<dbReference type="PANTHER" id="PTHR42718:SF9">
    <property type="entry name" value="MAJOR FACILITATOR SUPERFAMILY MULTIDRUG TRANSPORTER MFSC"/>
    <property type="match status" value="1"/>
</dbReference>
<dbReference type="Gene3D" id="1.20.1250.20">
    <property type="entry name" value="MFS general substrate transporter like domains"/>
    <property type="match status" value="1"/>
</dbReference>
<feature type="transmembrane region" description="Helical" evidence="8">
    <location>
        <begin position="20"/>
        <end position="41"/>
    </location>
</feature>
<keyword evidence="4" id="KW-1003">Cell membrane</keyword>
<feature type="domain" description="Major facilitator superfamily (MFS) profile" evidence="9">
    <location>
        <begin position="20"/>
        <end position="517"/>
    </location>
</feature>
<feature type="transmembrane region" description="Helical" evidence="8">
    <location>
        <begin position="61"/>
        <end position="79"/>
    </location>
</feature>
<reference evidence="10 11" key="1">
    <citation type="journal article" date="2008" name="PLoS Genet.">
        <title>Complete genome sequence of the complex carbohydrate-degrading marine bacterium, Saccharophagus degradans strain 2-40 T.</title>
        <authorList>
            <person name="Weiner R.M."/>
            <person name="Taylor L.E.II."/>
            <person name="Henrissat B."/>
            <person name="Hauser L."/>
            <person name="Land M."/>
            <person name="Coutinho P.M."/>
            <person name="Rancurel C."/>
            <person name="Saunders E.H."/>
            <person name="Longmire A.G."/>
            <person name="Zhang H."/>
            <person name="Bayer E.A."/>
            <person name="Gilbert H.J."/>
            <person name="Larimer F."/>
            <person name="Zhulin I.B."/>
            <person name="Ekborg N.A."/>
            <person name="Lamed R."/>
            <person name="Richardson P.M."/>
            <person name="Borovok I."/>
            <person name="Hutcheson S."/>
        </authorList>
    </citation>
    <scope>NUCLEOTIDE SEQUENCE [LARGE SCALE GENOMIC DNA]</scope>
    <source>
        <strain evidence="11">2-40 / ATCC 43961 / DSM 17024</strain>
    </source>
</reference>
<dbReference type="NCBIfam" id="TIGR00711">
    <property type="entry name" value="efflux_EmrB"/>
    <property type="match status" value="1"/>
</dbReference>
<feature type="transmembrane region" description="Helical" evidence="8">
    <location>
        <begin position="494"/>
        <end position="514"/>
    </location>
</feature>
<organism evidence="10 11">
    <name type="scientific">Saccharophagus degradans (strain 2-40 / ATCC 43961 / DSM 17024)</name>
    <dbReference type="NCBI Taxonomy" id="203122"/>
    <lineage>
        <taxon>Bacteria</taxon>
        <taxon>Pseudomonadati</taxon>
        <taxon>Pseudomonadota</taxon>
        <taxon>Gammaproteobacteria</taxon>
        <taxon>Cellvibrionales</taxon>
        <taxon>Cellvibrionaceae</taxon>
        <taxon>Saccharophagus</taxon>
    </lineage>
</organism>
<name>Q21EY4_SACD2</name>
<feature type="transmembrane region" description="Helical" evidence="8">
    <location>
        <begin position="342"/>
        <end position="363"/>
    </location>
</feature>
<dbReference type="HOGENOM" id="CLU_000960_28_0_6"/>
<evidence type="ECO:0000256" key="3">
    <source>
        <dbReference type="ARBA" id="ARBA00022448"/>
    </source>
</evidence>
<feature type="transmembrane region" description="Helical" evidence="8">
    <location>
        <begin position="86"/>
        <end position="105"/>
    </location>
</feature>
<keyword evidence="11" id="KW-1185">Reference proteome</keyword>
<dbReference type="Proteomes" id="UP000001947">
    <property type="component" value="Chromosome"/>
</dbReference>
<feature type="transmembrane region" description="Helical" evidence="8">
    <location>
        <begin position="375"/>
        <end position="397"/>
    </location>
</feature>
<keyword evidence="7 8" id="KW-0472">Membrane</keyword>
<keyword evidence="6 8" id="KW-1133">Transmembrane helix</keyword>
<dbReference type="AlphaFoldDB" id="Q21EY4"/>
<evidence type="ECO:0000256" key="2">
    <source>
        <dbReference type="ARBA" id="ARBA00008537"/>
    </source>
</evidence>
<dbReference type="InterPro" id="IPR036259">
    <property type="entry name" value="MFS_trans_sf"/>
</dbReference>
<dbReference type="GO" id="GO:0005886">
    <property type="term" value="C:plasma membrane"/>
    <property type="evidence" value="ECO:0007669"/>
    <property type="project" value="UniProtKB-SubCell"/>
</dbReference>